<sequence length="43" mass="4469">MFGSASLRHATKHYFGSFIDGSLETLCGSADIALAAALVGEPR</sequence>
<proteinExistence type="predicted"/>
<organism evidence="1 2">
    <name type="scientific">Afipia broomeae ATCC 49717</name>
    <dbReference type="NCBI Taxonomy" id="883078"/>
    <lineage>
        <taxon>Bacteria</taxon>
        <taxon>Pseudomonadati</taxon>
        <taxon>Pseudomonadota</taxon>
        <taxon>Alphaproteobacteria</taxon>
        <taxon>Hyphomicrobiales</taxon>
        <taxon>Nitrobacteraceae</taxon>
        <taxon>Afipia</taxon>
    </lineage>
</organism>
<name>K8P4E7_9BRAD</name>
<evidence type="ECO:0000313" key="1">
    <source>
        <dbReference type="EMBL" id="EKS34550.1"/>
    </source>
</evidence>
<evidence type="ECO:0000313" key="2">
    <source>
        <dbReference type="Proteomes" id="UP000001096"/>
    </source>
</evidence>
<protein>
    <submittedName>
        <fullName evidence="1">Uncharacterized protein</fullName>
    </submittedName>
</protein>
<dbReference type="EMBL" id="AGWX01000005">
    <property type="protein sequence ID" value="EKS34550.1"/>
    <property type="molecule type" value="Genomic_DNA"/>
</dbReference>
<keyword evidence="2" id="KW-1185">Reference proteome</keyword>
<dbReference type="HOGENOM" id="CLU_3228553_0_0_5"/>
<gene>
    <name evidence="1" type="ORF">HMPREF9695_04460</name>
</gene>
<comment type="caution">
    <text evidence="1">The sequence shown here is derived from an EMBL/GenBank/DDBJ whole genome shotgun (WGS) entry which is preliminary data.</text>
</comment>
<dbReference type="AlphaFoldDB" id="K8P4E7"/>
<dbReference type="Proteomes" id="UP000001096">
    <property type="component" value="Unassembled WGS sequence"/>
</dbReference>
<accession>K8P4E7</accession>
<dbReference type="PATRIC" id="fig|883078.3.peg.4603"/>
<reference evidence="1 2" key="1">
    <citation type="submission" date="2012-04" db="EMBL/GenBank/DDBJ databases">
        <title>The Genome Sequence of Afipia broomeae ATCC 49717.</title>
        <authorList>
            <consortium name="The Broad Institute Genome Sequencing Platform"/>
            <person name="Earl A."/>
            <person name="Ward D."/>
            <person name="Feldgarden M."/>
            <person name="Gevers D."/>
            <person name="Huys G."/>
            <person name="Walker B."/>
            <person name="Young S.K."/>
            <person name="Zeng Q."/>
            <person name="Gargeya S."/>
            <person name="Fitzgerald M."/>
            <person name="Haas B."/>
            <person name="Abouelleil A."/>
            <person name="Alvarado L."/>
            <person name="Arachchi H.M."/>
            <person name="Berlin A."/>
            <person name="Chapman S.B."/>
            <person name="Goldberg J."/>
            <person name="Griggs A."/>
            <person name="Gujja S."/>
            <person name="Hansen M."/>
            <person name="Howarth C."/>
            <person name="Imamovic A."/>
            <person name="Larimer J."/>
            <person name="McCowen C."/>
            <person name="Montmayeur A."/>
            <person name="Murphy C."/>
            <person name="Neiman D."/>
            <person name="Pearson M."/>
            <person name="Priest M."/>
            <person name="Roberts A."/>
            <person name="Saif S."/>
            <person name="Shea T."/>
            <person name="Sisk P."/>
            <person name="Sykes S."/>
            <person name="Wortman J."/>
            <person name="Nusbaum C."/>
            <person name="Birren B."/>
        </authorList>
    </citation>
    <scope>NUCLEOTIDE SEQUENCE [LARGE SCALE GENOMIC DNA]</scope>
    <source>
        <strain evidence="1 2">ATCC 49717</strain>
    </source>
</reference>